<evidence type="ECO:0000259" key="6">
    <source>
        <dbReference type="PROSITE" id="PS51387"/>
    </source>
</evidence>
<dbReference type="Gene3D" id="3.30.43.10">
    <property type="entry name" value="Uridine Diphospho-n-acetylenolpyruvylglucosamine Reductase, domain 2"/>
    <property type="match status" value="1"/>
</dbReference>
<dbReference type="Gene3D" id="3.30.465.10">
    <property type="match status" value="1"/>
</dbReference>
<comment type="cofactor">
    <cofactor evidence="1">
        <name>FAD</name>
        <dbReference type="ChEBI" id="CHEBI:57692"/>
    </cofactor>
</comment>
<dbReference type="Pfam" id="PF01565">
    <property type="entry name" value="FAD_binding_4"/>
    <property type="match status" value="1"/>
</dbReference>
<reference evidence="7 8" key="1">
    <citation type="submission" date="2023-06" db="EMBL/GenBank/DDBJ databases">
        <authorList>
            <person name="Oyuntsetseg B."/>
            <person name="Kim S.B."/>
        </authorList>
    </citation>
    <scope>NUCLEOTIDE SEQUENCE [LARGE SCALE GENOMIC DNA]</scope>
    <source>
        <strain evidence="7 8">2-15</strain>
    </source>
</reference>
<dbReference type="KEGG" id="acab:QRX50_24185"/>
<name>A0A9Y2INJ6_9PSEU</name>
<keyword evidence="8" id="KW-1185">Reference proteome</keyword>
<evidence type="ECO:0000256" key="2">
    <source>
        <dbReference type="ARBA" id="ARBA00005466"/>
    </source>
</evidence>
<dbReference type="InterPro" id="IPR016169">
    <property type="entry name" value="FAD-bd_PCMH_sub2"/>
</dbReference>
<evidence type="ECO:0000256" key="3">
    <source>
        <dbReference type="ARBA" id="ARBA00022630"/>
    </source>
</evidence>
<dbReference type="Proteomes" id="UP001236014">
    <property type="component" value="Chromosome"/>
</dbReference>
<dbReference type="RefSeq" id="WP_285974178.1">
    <property type="nucleotide sequence ID" value="NZ_CP127294.1"/>
</dbReference>
<dbReference type="InterPro" id="IPR036318">
    <property type="entry name" value="FAD-bd_PCMH-like_sf"/>
</dbReference>
<evidence type="ECO:0000256" key="1">
    <source>
        <dbReference type="ARBA" id="ARBA00001974"/>
    </source>
</evidence>
<dbReference type="InterPro" id="IPR016166">
    <property type="entry name" value="FAD-bd_PCMH"/>
</dbReference>
<keyword evidence="4" id="KW-0274">FAD</keyword>
<accession>A0A9Y2INJ6</accession>
<protein>
    <submittedName>
        <fullName evidence="7">FAD-binding protein</fullName>
    </submittedName>
</protein>
<keyword evidence="3" id="KW-0285">Flavoprotein</keyword>
<dbReference type="Pfam" id="PF08031">
    <property type="entry name" value="BBE"/>
    <property type="match status" value="1"/>
</dbReference>
<dbReference type="InterPro" id="IPR050416">
    <property type="entry name" value="FAD-linked_Oxidoreductase"/>
</dbReference>
<dbReference type="EMBL" id="CP127294">
    <property type="protein sequence ID" value="WIX83630.1"/>
    <property type="molecule type" value="Genomic_DNA"/>
</dbReference>
<sequence length="471" mass="50711">MRETLWNSALSSTRAEELAVLRQEVIGEVLVPGQPRYADECRQYNLLAALEPEVVVSAARAADVAAAVRFAGARGLPVAVKNSGHQVVSSARGAVLVTTRQMKGISIDVARRRARVAAGVIWQEVIDEAARHGLAPLSGSAPDVGVTGYTLGGGQSPVLGRSLGYAADHVHSLDVVTADGQLRTVTAESEPDLFWALRGCKGNFGVVTALEFELFPVTRFYGGSLYFAGAHLAEILHAWRVWVTGLPVEATSSIAVQRLPVLPELPEPLRGANVVHLRYAHLGSEQDAERLLAPMRAVEPAVLDAMSELPYTASRRIHNDPEDPMPYWDRTTSLREFSAEAVEAFVGVLGPESGSQLVNVEIRYLGGAFDREPAVANSVSTRGVPFVVFGFGVGGPDQAELMRGSLAAVIDALAPWSAERRMANFLSRDEATSPAEMEKVFGTERYARLVEIKKAHDPANVFRLNHNIPAA</sequence>
<dbReference type="InterPro" id="IPR016167">
    <property type="entry name" value="FAD-bd_PCMH_sub1"/>
</dbReference>
<gene>
    <name evidence="7" type="ORF">QRX50_24185</name>
</gene>
<feature type="domain" description="FAD-binding PCMH-type" evidence="6">
    <location>
        <begin position="48"/>
        <end position="217"/>
    </location>
</feature>
<dbReference type="SUPFAM" id="SSF56176">
    <property type="entry name" value="FAD-binding/transporter-associated domain-like"/>
    <property type="match status" value="1"/>
</dbReference>
<evidence type="ECO:0000256" key="4">
    <source>
        <dbReference type="ARBA" id="ARBA00022827"/>
    </source>
</evidence>
<dbReference type="GO" id="GO:0016491">
    <property type="term" value="F:oxidoreductase activity"/>
    <property type="evidence" value="ECO:0007669"/>
    <property type="project" value="UniProtKB-KW"/>
</dbReference>
<evidence type="ECO:0000313" key="7">
    <source>
        <dbReference type="EMBL" id="WIX83630.1"/>
    </source>
</evidence>
<dbReference type="AlphaFoldDB" id="A0A9Y2INJ6"/>
<dbReference type="Gene3D" id="3.40.462.20">
    <property type="match status" value="1"/>
</dbReference>
<evidence type="ECO:0000313" key="8">
    <source>
        <dbReference type="Proteomes" id="UP001236014"/>
    </source>
</evidence>
<dbReference type="InterPro" id="IPR006094">
    <property type="entry name" value="Oxid_FAD_bind_N"/>
</dbReference>
<comment type="similarity">
    <text evidence="2">Belongs to the oxygen-dependent FAD-linked oxidoreductase family.</text>
</comment>
<keyword evidence="5" id="KW-0560">Oxidoreductase</keyword>
<dbReference type="PROSITE" id="PS51387">
    <property type="entry name" value="FAD_PCMH"/>
    <property type="match status" value="1"/>
</dbReference>
<dbReference type="InterPro" id="IPR012951">
    <property type="entry name" value="BBE"/>
</dbReference>
<dbReference type="PANTHER" id="PTHR42973:SF39">
    <property type="entry name" value="FAD-BINDING PCMH-TYPE DOMAIN-CONTAINING PROTEIN"/>
    <property type="match status" value="1"/>
</dbReference>
<organism evidence="7 8">
    <name type="scientific">Amycolatopsis carbonis</name>
    <dbReference type="NCBI Taxonomy" id="715471"/>
    <lineage>
        <taxon>Bacteria</taxon>
        <taxon>Bacillati</taxon>
        <taxon>Actinomycetota</taxon>
        <taxon>Actinomycetes</taxon>
        <taxon>Pseudonocardiales</taxon>
        <taxon>Pseudonocardiaceae</taxon>
        <taxon>Amycolatopsis</taxon>
    </lineage>
</organism>
<proteinExistence type="inferred from homology"/>
<dbReference type="PANTHER" id="PTHR42973">
    <property type="entry name" value="BINDING OXIDOREDUCTASE, PUTATIVE (AFU_ORTHOLOGUE AFUA_1G17690)-RELATED"/>
    <property type="match status" value="1"/>
</dbReference>
<evidence type="ECO:0000256" key="5">
    <source>
        <dbReference type="ARBA" id="ARBA00023002"/>
    </source>
</evidence>
<dbReference type="GO" id="GO:0071949">
    <property type="term" value="F:FAD binding"/>
    <property type="evidence" value="ECO:0007669"/>
    <property type="project" value="InterPro"/>
</dbReference>